<dbReference type="PANTHER" id="PTHR43280:SF2">
    <property type="entry name" value="HTH-TYPE TRANSCRIPTIONAL REGULATOR EXSA"/>
    <property type="match status" value="1"/>
</dbReference>
<dbReference type="AlphaFoldDB" id="A0A917E052"/>
<dbReference type="PANTHER" id="PTHR43280">
    <property type="entry name" value="ARAC-FAMILY TRANSCRIPTIONAL REGULATOR"/>
    <property type="match status" value="1"/>
</dbReference>
<gene>
    <name evidence="5" type="ORF">GCM10010911_55490</name>
</gene>
<proteinExistence type="predicted"/>
<keyword evidence="3" id="KW-0804">Transcription</keyword>
<dbReference type="SUPFAM" id="SSF46689">
    <property type="entry name" value="Homeodomain-like"/>
    <property type="match status" value="1"/>
</dbReference>
<evidence type="ECO:0000313" key="6">
    <source>
        <dbReference type="Proteomes" id="UP000612456"/>
    </source>
</evidence>
<evidence type="ECO:0000259" key="4">
    <source>
        <dbReference type="PROSITE" id="PS01124"/>
    </source>
</evidence>
<feature type="domain" description="HTH araC/xylS-type" evidence="4">
    <location>
        <begin position="20"/>
        <end position="121"/>
    </location>
</feature>
<dbReference type="SMART" id="SM00342">
    <property type="entry name" value="HTH_ARAC"/>
    <property type="match status" value="1"/>
</dbReference>
<name>A0A917E052_9BACL</name>
<comment type="caution">
    <text evidence="5">The sequence shown here is derived from an EMBL/GenBank/DDBJ whole genome shotgun (WGS) entry which is preliminary data.</text>
</comment>
<dbReference type="InterPro" id="IPR009057">
    <property type="entry name" value="Homeodomain-like_sf"/>
</dbReference>
<reference evidence="5" key="1">
    <citation type="journal article" date="2014" name="Int. J. Syst. Evol. Microbiol.">
        <title>Complete genome sequence of Corynebacterium casei LMG S-19264T (=DSM 44701T), isolated from a smear-ripened cheese.</title>
        <authorList>
            <consortium name="US DOE Joint Genome Institute (JGI-PGF)"/>
            <person name="Walter F."/>
            <person name="Albersmeier A."/>
            <person name="Kalinowski J."/>
            <person name="Ruckert C."/>
        </authorList>
    </citation>
    <scope>NUCLEOTIDE SEQUENCE</scope>
    <source>
        <strain evidence="5">CGMCC 1.15178</strain>
    </source>
</reference>
<accession>A0A917E052</accession>
<evidence type="ECO:0000256" key="1">
    <source>
        <dbReference type="ARBA" id="ARBA00023015"/>
    </source>
</evidence>
<keyword evidence="6" id="KW-1185">Reference proteome</keyword>
<dbReference type="GO" id="GO:0003700">
    <property type="term" value="F:DNA-binding transcription factor activity"/>
    <property type="evidence" value="ECO:0007669"/>
    <property type="project" value="InterPro"/>
</dbReference>
<protein>
    <recommendedName>
        <fullName evidence="4">HTH araC/xylS-type domain-containing protein</fullName>
    </recommendedName>
</protein>
<dbReference type="RefSeq" id="WP_229750577.1">
    <property type="nucleotide sequence ID" value="NZ_BMHP01000004.1"/>
</dbReference>
<dbReference type="Pfam" id="PF12833">
    <property type="entry name" value="HTH_18"/>
    <property type="match status" value="1"/>
</dbReference>
<organism evidence="5 6">
    <name type="scientific">Paenibacillus nasutitermitis</name>
    <dbReference type="NCBI Taxonomy" id="1652958"/>
    <lineage>
        <taxon>Bacteria</taxon>
        <taxon>Bacillati</taxon>
        <taxon>Bacillota</taxon>
        <taxon>Bacilli</taxon>
        <taxon>Bacillales</taxon>
        <taxon>Paenibacillaceae</taxon>
        <taxon>Paenibacillus</taxon>
    </lineage>
</organism>
<dbReference type="Proteomes" id="UP000612456">
    <property type="component" value="Unassembled WGS sequence"/>
</dbReference>
<dbReference type="Gene3D" id="1.10.10.60">
    <property type="entry name" value="Homeodomain-like"/>
    <property type="match status" value="1"/>
</dbReference>
<keyword evidence="1" id="KW-0805">Transcription regulation</keyword>
<sequence>MFCFLLILHDAQNPQYDPNIEIINRIIAAIETNRLQTVGDVAQWVGKSDRWLQQLFHEYIGIGIKWQLQRNKLLEAAGCIRESDHPDWADMAYELGYSSQQHFITNFKHVLGKTPLQYKKELSFQTSE</sequence>
<keyword evidence="2" id="KW-0238">DNA-binding</keyword>
<dbReference type="PROSITE" id="PS01124">
    <property type="entry name" value="HTH_ARAC_FAMILY_2"/>
    <property type="match status" value="1"/>
</dbReference>
<evidence type="ECO:0000256" key="3">
    <source>
        <dbReference type="ARBA" id="ARBA00023163"/>
    </source>
</evidence>
<dbReference type="EMBL" id="BMHP01000004">
    <property type="protein sequence ID" value="GGD89750.1"/>
    <property type="molecule type" value="Genomic_DNA"/>
</dbReference>
<dbReference type="GO" id="GO:0043565">
    <property type="term" value="F:sequence-specific DNA binding"/>
    <property type="evidence" value="ECO:0007669"/>
    <property type="project" value="InterPro"/>
</dbReference>
<dbReference type="InterPro" id="IPR018060">
    <property type="entry name" value="HTH_AraC"/>
</dbReference>
<reference evidence="5" key="2">
    <citation type="submission" date="2020-09" db="EMBL/GenBank/DDBJ databases">
        <authorList>
            <person name="Sun Q."/>
            <person name="Zhou Y."/>
        </authorList>
    </citation>
    <scope>NUCLEOTIDE SEQUENCE</scope>
    <source>
        <strain evidence="5">CGMCC 1.15178</strain>
    </source>
</reference>
<evidence type="ECO:0000256" key="2">
    <source>
        <dbReference type="ARBA" id="ARBA00023125"/>
    </source>
</evidence>
<evidence type="ECO:0000313" key="5">
    <source>
        <dbReference type="EMBL" id="GGD89750.1"/>
    </source>
</evidence>